<gene>
    <name evidence="2" type="ORF">PWYN_03535</name>
</gene>
<organism evidence="2 3">
    <name type="scientific">Paenibacillus wynnii</name>
    <dbReference type="NCBI Taxonomy" id="268407"/>
    <lineage>
        <taxon>Bacteria</taxon>
        <taxon>Bacillati</taxon>
        <taxon>Bacillota</taxon>
        <taxon>Bacilli</taxon>
        <taxon>Bacillales</taxon>
        <taxon>Paenibacillaceae</taxon>
        <taxon>Paenibacillus</taxon>
    </lineage>
</organism>
<feature type="compositionally biased region" description="Acidic residues" evidence="1">
    <location>
        <begin position="159"/>
        <end position="174"/>
    </location>
</feature>
<name>A0A098M7M4_9BACL</name>
<sequence length="187" mass="21720">MGSNEPISSKQFLSKIEESQAKLYYDIGKRVHSYFEDTFKEMQQYLQQLPPQDDAATIEEAGSNAQLLHNNELLQEEVQKLKHVNENQKSQIQKLKEEKAQLLRNATKPSSRKMKDKNDSDNLSSPDETESKTRKTRTPKNMKTIKTLTVKDGTHENEIEPLDYEFLDTFEEEADKVNEENLESREP</sequence>
<feature type="region of interest" description="Disordered" evidence="1">
    <location>
        <begin position="102"/>
        <end position="187"/>
    </location>
</feature>
<reference evidence="2 3" key="1">
    <citation type="submission" date="2014-08" db="EMBL/GenBank/DDBJ databases">
        <authorList>
            <person name="den Bakker H.C."/>
        </authorList>
    </citation>
    <scope>NUCLEOTIDE SEQUENCE [LARGE SCALE GENOMIC DNA]</scope>
    <source>
        <strain evidence="2 3">DSM 18334</strain>
    </source>
</reference>
<comment type="caution">
    <text evidence="2">The sequence shown here is derived from an EMBL/GenBank/DDBJ whole genome shotgun (WGS) entry which is preliminary data.</text>
</comment>
<feature type="compositionally biased region" description="Basic and acidic residues" evidence="1">
    <location>
        <begin position="175"/>
        <end position="187"/>
    </location>
</feature>
<dbReference type="OrthoDB" id="9995744at2"/>
<evidence type="ECO:0000256" key="1">
    <source>
        <dbReference type="SAM" id="MobiDB-lite"/>
    </source>
</evidence>
<accession>A0A098M7M4</accession>
<dbReference type="AlphaFoldDB" id="A0A098M7M4"/>
<evidence type="ECO:0000313" key="2">
    <source>
        <dbReference type="EMBL" id="KGE18540.1"/>
    </source>
</evidence>
<evidence type="ECO:0000313" key="3">
    <source>
        <dbReference type="Proteomes" id="UP000029734"/>
    </source>
</evidence>
<dbReference type="RefSeq" id="WP_036648548.1">
    <property type="nucleotide sequence ID" value="NZ_JQCR01000002.1"/>
</dbReference>
<reference evidence="2 3" key="2">
    <citation type="submission" date="2014-10" db="EMBL/GenBank/DDBJ databases">
        <title>Comparative genomics of the Paenibacillus odorifer group.</title>
        <authorList>
            <person name="Tsai Y.-C."/>
            <person name="Martin N."/>
            <person name="Korlach J."/>
            <person name="Wiedmann M."/>
        </authorList>
    </citation>
    <scope>NUCLEOTIDE SEQUENCE [LARGE SCALE GENOMIC DNA]</scope>
    <source>
        <strain evidence="2 3">DSM 18334</strain>
    </source>
</reference>
<dbReference type="EMBL" id="JQCR01000002">
    <property type="protein sequence ID" value="KGE18540.1"/>
    <property type="molecule type" value="Genomic_DNA"/>
</dbReference>
<protein>
    <submittedName>
        <fullName evidence="2">Uncharacterized protein</fullName>
    </submittedName>
</protein>
<dbReference type="Proteomes" id="UP000029734">
    <property type="component" value="Unassembled WGS sequence"/>
</dbReference>
<keyword evidence="3" id="KW-1185">Reference proteome</keyword>
<proteinExistence type="predicted"/>